<reference evidence="3" key="1">
    <citation type="journal article" date="2019" name="Int. J. Syst. Evol. Microbiol.">
        <title>The Global Catalogue of Microorganisms (GCM) 10K type strain sequencing project: providing services to taxonomists for standard genome sequencing and annotation.</title>
        <authorList>
            <consortium name="The Broad Institute Genomics Platform"/>
            <consortium name="The Broad Institute Genome Sequencing Center for Infectious Disease"/>
            <person name="Wu L."/>
            <person name="Ma J."/>
        </authorList>
    </citation>
    <scope>NUCLEOTIDE SEQUENCE [LARGE SCALE GENOMIC DNA]</scope>
    <source>
        <strain evidence="3">KCTC 52094</strain>
    </source>
</reference>
<dbReference type="EMBL" id="JBHRTN010000018">
    <property type="protein sequence ID" value="MFC3126821.1"/>
    <property type="molecule type" value="Genomic_DNA"/>
</dbReference>
<comment type="caution">
    <text evidence="2">The sequence shown here is derived from an EMBL/GenBank/DDBJ whole genome shotgun (WGS) entry which is preliminary data.</text>
</comment>
<dbReference type="RefSeq" id="WP_379598408.1">
    <property type="nucleotide sequence ID" value="NZ_JBHRTN010000018.1"/>
</dbReference>
<evidence type="ECO:0000313" key="2">
    <source>
        <dbReference type="EMBL" id="MFC3126821.1"/>
    </source>
</evidence>
<feature type="compositionally biased region" description="Low complexity" evidence="1">
    <location>
        <begin position="19"/>
        <end position="37"/>
    </location>
</feature>
<organism evidence="2 3">
    <name type="scientific">Teichococcus globiformis</name>
    <dbReference type="NCBI Taxonomy" id="2307229"/>
    <lineage>
        <taxon>Bacteria</taxon>
        <taxon>Pseudomonadati</taxon>
        <taxon>Pseudomonadota</taxon>
        <taxon>Alphaproteobacteria</taxon>
        <taxon>Acetobacterales</taxon>
        <taxon>Roseomonadaceae</taxon>
        <taxon>Roseomonas</taxon>
    </lineage>
</organism>
<keyword evidence="3" id="KW-1185">Reference proteome</keyword>
<evidence type="ECO:0000256" key="1">
    <source>
        <dbReference type="SAM" id="MobiDB-lite"/>
    </source>
</evidence>
<feature type="region of interest" description="Disordered" evidence="1">
    <location>
        <begin position="19"/>
        <end position="58"/>
    </location>
</feature>
<sequence length="76" mass="7495">MGGLFQAPKPVVVTPAQPVAAPAAGPTPEAAAQAARQENQERARRGVAGTIATSARGVLEPAPAGLAGARKTLLGE</sequence>
<name>A0ABV7G876_9PROT</name>
<dbReference type="Proteomes" id="UP001595593">
    <property type="component" value="Unassembled WGS sequence"/>
</dbReference>
<gene>
    <name evidence="2" type="ORF">ACFOD4_17285</name>
</gene>
<accession>A0ABV7G876</accession>
<protein>
    <submittedName>
        <fullName evidence="2">Uncharacterized protein</fullName>
    </submittedName>
</protein>
<evidence type="ECO:0000313" key="3">
    <source>
        <dbReference type="Proteomes" id="UP001595593"/>
    </source>
</evidence>
<proteinExistence type="predicted"/>